<dbReference type="Proteomes" id="UP000005627">
    <property type="component" value="Chromosome 1"/>
</dbReference>
<dbReference type="OrthoDB" id="4058956at2759"/>
<dbReference type="HOGENOM" id="CLU_080754_0_0_1"/>
<organism evidence="2 3">
    <name type="scientific">Torulaspora delbrueckii</name>
    <name type="common">Yeast</name>
    <name type="synonym">Candida colliculosa</name>
    <dbReference type="NCBI Taxonomy" id="4950"/>
    <lineage>
        <taxon>Eukaryota</taxon>
        <taxon>Fungi</taxon>
        <taxon>Dikarya</taxon>
        <taxon>Ascomycota</taxon>
        <taxon>Saccharomycotina</taxon>
        <taxon>Saccharomycetes</taxon>
        <taxon>Saccharomycetales</taxon>
        <taxon>Saccharomycetaceae</taxon>
        <taxon>Torulaspora</taxon>
    </lineage>
</organism>
<feature type="region of interest" description="Disordered" evidence="1">
    <location>
        <begin position="103"/>
        <end position="131"/>
    </location>
</feature>
<dbReference type="EMBL" id="HE616742">
    <property type="protein sequence ID" value="CCE89748.1"/>
    <property type="molecule type" value="Genomic_DNA"/>
</dbReference>
<dbReference type="InParanoid" id="G8ZMA4"/>
<dbReference type="GeneID" id="11503001"/>
<evidence type="ECO:0000256" key="1">
    <source>
        <dbReference type="SAM" id="MobiDB-lite"/>
    </source>
</evidence>
<keyword evidence="3" id="KW-1185">Reference proteome</keyword>
<feature type="compositionally biased region" description="Basic and acidic residues" evidence="1">
    <location>
        <begin position="103"/>
        <end position="116"/>
    </location>
</feature>
<evidence type="ECO:0000313" key="3">
    <source>
        <dbReference type="Proteomes" id="UP000005627"/>
    </source>
</evidence>
<dbReference type="Pfam" id="PF10422">
    <property type="entry name" value="LRS4"/>
    <property type="match status" value="1"/>
</dbReference>
<dbReference type="InterPro" id="IPR018479">
    <property type="entry name" value="Lrs4/Mde4"/>
</dbReference>
<evidence type="ECO:0000313" key="2">
    <source>
        <dbReference type="EMBL" id="CCE89748.1"/>
    </source>
</evidence>
<proteinExistence type="predicted"/>
<dbReference type="KEGG" id="tdl:TDEL_0A04160"/>
<sequence>MSTLLQLLANYYKNVIESQRIYHENVQIYASPLEESGSTGSGSSSRVAEEMFLLQRQVSHLTAEIQSLSRENDKLRGLQATHKALMESKLNNSKKIIDKLKREQRDYRAAPDRESDSTPPPPELSKKGQAPFHLLSPLNVRKIDGAKHDHITAASSKPTGLRQVLTGGHQTLFDGDQTIENLSADRTDDVLFINSIKHKDKLGSVVLPTEALSEDEDSQVKATSKPTLAVTNGKGVTKKRKLARKRIQTVDSDKED</sequence>
<dbReference type="AlphaFoldDB" id="G8ZMA4"/>
<protein>
    <submittedName>
        <fullName evidence="2">Uncharacterized protein</fullName>
    </submittedName>
</protein>
<dbReference type="eggNOG" id="ENOG502S5I1">
    <property type="taxonomic scope" value="Eukaryota"/>
</dbReference>
<dbReference type="RefSeq" id="XP_003678959.1">
    <property type="nucleotide sequence ID" value="XM_003678911.1"/>
</dbReference>
<feature type="compositionally biased region" description="Basic residues" evidence="1">
    <location>
        <begin position="236"/>
        <end position="247"/>
    </location>
</feature>
<name>G8ZMA4_TORDE</name>
<feature type="region of interest" description="Disordered" evidence="1">
    <location>
        <begin position="212"/>
        <end position="256"/>
    </location>
</feature>
<dbReference type="STRING" id="1076872.G8ZMA4"/>
<feature type="compositionally biased region" description="Polar residues" evidence="1">
    <location>
        <begin position="220"/>
        <end position="230"/>
    </location>
</feature>
<reference evidence="2 3" key="1">
    <citation type="journal article" date="2011" name="Proc. Natl. Acad. Sci. U.S.A.">
        <title>Evolutionary erosion of yeast sex chromosomes by mating-type switching accidents.</title>
        <authorList>
            <person name="Gordon J.L."/>
            <person name="Armisen D."/>
            <person name="Proux-Wera E."/>
            <person name="Oheigeartaigh S.S."/>
            <person name="Byrne K.P."/>
            <person name="Wolfe K.H."/>
        </authorList>
    </citation>
    <scope>NUCLEOTIDE SEQUENCE [LARGE SCALE GENOMIC DNA]</scope>
    <source>
        <strain evidence="3">ATCC 10662 / CBS 1146 / NBRC 0425 / NCYC 2629 / NRRL Y-866</strain>
    </source>
</reference>
<gene>
    <name evidence="2" type="primary">TDEL0A04160</name>
    <name evidence="2" type="ORF">TDEL_0A04160</name>
</gene>
<dbReference type="FunCoup" id="G8ZMA4">
    <property type="interactions" value="203"/>
</dbReference>
<accession>G8ZMA4</accession>